<reference evidence="5 6" key="1">
    <citation type="submission" date="2016-02" db="EMBL/GenBank/DDBJ databases">
        <title>Genome sequence of Clostridium tepidiprofundi DSM 19306.</title>
        <authorList>
            <person name="Poehlein A."/>
            <person name="Daniel R."/>
        </authorList>
    </citation>
    <scope>NUCLEOTIDE SEQUENCE [LARGE SCALE GENOMIC DNA]</scope>
    <source>
        <strain evidence="5 6">DSM 19306</strain>
    </source>
</reference>
<comment type="caution">
    <text evidence="5">The sequence shown here is derived from an EMBL/GenBank/DDBJ whole genome shotgun (WGS) entry which is preliminary data.</text>
</comment>
<accession>A0A151B468</accession>
<feature type="chain" id="PRO_5007577953" evidence="3">
    <location>
        <begin position="24"/>
        <end position="1070"/>
    </location>
</feature>
<keyword evidence="6" id="KW-1185">Reference proteome</keyword>
<dbReference type="Gene3D" id="2.60.40.10">
    <property type="entry name" value="Immunoglobulins"/>
    <property type="match status" value="1"/>
</dbReference>
<sequence>MNKKKIMALLMALGIMTPSTVLAAPFTIVDRDGEVHKFEFSDFSNDDKVEEFTSALSNSDFAKVFIDLNDDGKAVTLEKAITRPSGEDFSDFERDNQDVDLDKVVKAEVKKITPVNLDRIKIEFTSKVADVKPEDFIADGLTFSDVRLAEDGLSAEVTVKGAKFKESKNITVKGIKDAEGNVVEEYTSTVKFGDVNEYYQIKIEFDCKDTNGDKIPDIKADGATNTQVTAIICDKEGNVVKDAEGIIRFDTTEGGMAQDERTIENGKASIQLTSKSSLTKDVIANVSAVVLNEYEFGGLRGHGQVQFLQPGGEAGPDNAVPMVNAESNDADRLYITLGQEKPNLSDAQLKEIKAQLEVRDGIRERELEVKEVKQFSSKVLEVILNTEASEENYLTDNAKHSVEIKDDVEGVVKKGSEEFTLTDTSKLHVLKAESKDQSTLVITFSEPVAWSTDDVLRSYDANNPANYLIDGDALQSTGRDNFELDGTRTKVTIHLKGKDRLGKTDNNIEISNVGDWAGVTDKRNRISTQVLRYDVNIDDTIPEVSVERQSPEQFLIKFTTPVTLNTDEKLSDVVSMRYGKKDKKTGLRETEYKSGAKFTALKGSKVVTDPKGELFDSILVELKTDWTKVEGVKAYWVDASTIQFNIDKDIFKTDLGNKTKEVCYDVDNGRDRTSPDIISLSQEKNKDGELLDTVEMVMNEPIQVNDLTDPITPNGVQEEENGTEKVQAGEIRFEKDGVVVPGEVESITEDDYTAIIKPVYENKDGGKFYGFAALREVAKEHKIDATGEWIVSITGFSDDYGNTMDTQEFKHEFVCPKEDVIAPTEKIEVDPEVMYAEYVNDDDYDYENGYDVIRVKFTEAMSNEGAVAVGNTANYVYNGTTLAELGSQVRKGIYGVTTDWDGITILLPKDRIGKDANFVLNVSSNLRSADGQKLVGEHELNLVDTDKNKDGTETSTYNAGILFKASKLNNNGYEAAITSGSAITLKDVDEVKVVDEVVVKLDTKESLLDDTSKYVVRINGEQISDFVIDKDEKTITITPDTTLDEQKFEAEQGDKVEVTVNGQTVLVKEY</sequence>
<evidence type="ECO:0000313" key="5">
    <source>
        <dbReference type="EMBL" id="KYH34447.1"/>
    </source>
</evidence>
<protein>
    <submittedName>
        <fullName evidence="5">Bacterial Ig-like domain (Group 1)</fullName>
    </submittedName>
</protein>
<dbReference type="AlphaFoldDB" id="A0A151B468"/>
<dbReference type="InterPro" id="IPR003344">
    <property type="entry name" value="Big_1_dom"/>
</dbReference>
<evidence type="ECO:0000313" key="6">
    <source>
        <dbReference type="Proteomes" id="UP000075531"/>
    </source>
</evidence>
<dbReference type="InterPro" id="IPR008964">
    <property type="entry name" value="Invasin/intimin_cell_adhesion"/>
</dbReference>
<keyword evidence="2 3" id="KW-0732">Signal</keyword>
<dbReference type="Proteomes" id="UP000075531">
    <property type="component" value="Unassembled WGS sequence"/>
</dbReference>
<comment type="similarity">
    <text evidence="1">Belongs to the intimin/invasin family.</text>
</comment>
<evidence type="ECO:0000256" key="2">
    <source>
        <dbReference type="ARBA" id="ARBA00022729"/>
    </source>
</evidence>
<name>A0A151B468_9CLOT</name>
<dbReference type="InterPro" id="IPR013783">
    <property type="entry name" value="Ig-like_fold"/>
</dbReference>
<dbReference type="InterPro" id="IPR014755">
    <property type="entry name" value="Cu-Rt/internalin_Ig-like"/>
</dbReference>
<dbReference type="RefSeq" id="WP_066825085.1">
    <property type="nucleotide sequence ID" value="NZ_LTBA01000016.1"/>
</dbReference>
<dbReference type="SMART" id="SM00634">
    <property type="entry name" value="BID_1"/>
    <property type="match status" value="1"/>
</dbReference>
<dbReference type="PATRIC" id="fig|1121338.3.peg.1643"/>
<evidence type="ECO:0000256" key="3">
    <source>
        <dbReference type="SAM" id="SignalP"/>
    </source>
</evidence>
<feature type="domain" description="Big-1" evidence="4">
    <location>
        <begin position="208"/>
        <end position="296"/>
    </location>
</feature>
<evidence type="ECO:0000259" key="4">
    <source>
        <dbReference type="SMART" id="SM00634"/>
    </source>
</evidence>
<dbReference type="Gene3D" id="2.60.40.1220">
    <property type="match status" value="1"/>
</dbReference>
<evidence type="ECO:0000256" key="1">
    <source>
        <dbReference type="ARBA" id="ARBA00010116"/>
    </source>
</evidence>
<dbReference type="OrthoDB" id="2083647at2"/>
<organism evidence="5 6">
    <name type="scientific">Clostridium tepidiprofundi DSM 19306</name>
    <dbReference type="NCBI Taxonomy" id="1121338"/>
    <lineage>
        <taxon>Bacteria</taxon>
        <taxon>Bacillati</taxon>
        <taxon>Bacillota</taxon>
        <taxon>Clostridia</taxon>
        <taxon>Eubacteriales</taxon>
        <taxon>Clostridiaceae</taxon>
        <taxon>Clostridium</taxon>
    </lineage>
</organism>
<dbReference type="STRING" id="1121338.CLTEP_15990"/>
<dbReference type="SUPFAM" id="SSF49373">
    <property type="entry name" value="Invasin/intimin cell-adhesion fragments"/>
    <property type="match status" value="1"/>
</dbReference>
<dbReference type="EMBL" id="LTBA01000016">
    <property type="protein sequence ID" value="KYH34447.1"/>
    <property type="molecule type" value="Genomic_DNA"/>
</dbReference>
<feature type="signal peptide" evidence="3">
    <location>
        <begin position="1"/>
        <end position="23"/>
    </location>
</feature>
<proteinExistence type="inferred from homology"/>
<gene>
    <name evidence="5" type="ORF">CLTEP_15990</name>
</gene>